<dbReference type="SUPFAM" id="SSF53795">
    <property type="entry name" value="PEP carboxykinase-like"/>
    <property type="match status" value="1"/>
</dbReference>
<dbReference type="STRING" id="1005928.SAMN04487859_12092"/>
<sequence>MPMPHPSRLARVSLWVCRSDPVTDAAGPSEIMVHATCVAHSGRAVLIRGAAGRGKSGLALQLLALGADLVADDRTRLWRENAQVMAAAPDTIVGQIEARGMGILHLPAIGAQPLALIVDLDHDEDERLPPLRRDRILGVALPSVRKSSFPHFPAALLLYLKHGRLT</sequence>
<dbReference type="InterPro" id="IPR027417">
    <property type="entry name" value="P-loop_NTPase"/>
</dbReference>
<dbReference type="GO" id="GO:0006109">
    <property type="term" value="P:regulation of carbohydrate metabolic process"/>
    <property type="evidence" value="ECO:0007669"/>
    <property type="project" value="InterPro"/>
</dbReference>
<dbReference type="Proteomes" id="UP000198599">
    <property type="component" value="Unassembled WGS sequence"/>
</dbReference>
<dbReference type="Gene3D" id="3.40.50.300">
    <property type="entry name" value="P-loop containing nucleotide triphosphate hydrolases"/>
    <property type="match status" value="1"/>
</dbReference>
<gene>
    <name evidence="2" type="ORF">SAMN04487859_12092</name>
</gene>
<dbReference type="Pfam" id="PF07475">
    <property type="entry name" value="Hpr_kinase_C"/>
    <property type="match status" value="1"/>
</dbReference>
<dbReference type="EMBL" id="FOVP01000020">
    <property type="protein sequence ID" value="SFO24377.1"/>
    <property type="molecule type" value="Genomic_DNA"/>
</dbReference>
<reference evidence="3" key="1">
    <citation type="submission" date="2016-10" db="EMBL/GenBank/DDBJ databases">
        <authorList>
            <person name="Varghese N."/>
            <person name="Submissions S."/>
        </authorList>
    </citation>
    <scope>NUCLEOTIDE SEQUENCE [LARGE SCALE GENOMIC DNA]</scope>
    <source>
        <strain evidence="3">DSM 28463</strain>
    </source>
</reference>
<dbReference type="GO" id="GO:0000155">
    <property type="term" value="F:phosphorelay sensor kinase activity"/>
    <property type="evidence" value="ECO:0007669"/>
    <property type="project" value="InterPro"/>
</dbReference>
<dbReference type="AlphaFoldDB" id="A0A1I5FKR7"/>
<keyword evidence="2" id="KW-0418">Kinase</keyword>
<proteinExistence type="predicted"/>
<organism evidence="2 3">
    <name type="scientific">Roseovarius lutimaris</name>
    <dbReference type="NCBI Taxonomy" id="1005928"/>
    <lineage>
        <taxon>Bacteria</taxon>
        <taxon>Pseudomonadati</taxon>
        <taxon>Pseudomonadota</taxon>
        <taxon>Alphaproteobacteria</taxon>
        <taxon>Rhodobacterales</taxon>
        <taxon>Roseobacteraceae</taxon>
        <taxon>Roseovarius</taxon>
    </lineage>
</organism>
<dbReference type="InterPro" id="IPR011104">
    <property type="entry name" value="Hpr_kin/Pase_C"/>
</dbReference>
<feature type="domain" description="HPr kinase/phosphorylase C-terminal" evidence="1">
    <location>
        <begin position="30"/>
        <end position="107"/>
    </location>
</feature>
<protein>
    <submittedName>
        <fullName evidence="2">Hpr(Ser) kinase/phosphatase</fullName>
    </submittedName>
</protein>
<evidence type="ECO:0000313" key="2">
    <source>
        <dbReference type="EMBL" id="SFO24377.1"/>
    </source>
</evidence>
<keyword evidence="3" id="KW-1185">Reference proteome</keyword>
<keyword evidence="2" id="KW-0808">Transferase</keyword>
<dbReference type="GO" id="GO:0005524">
    <property type="term" value="F:ATP binding"/>
    <property type="evidence" value="ECO:0007669"/>
    <property type="project" value="InterPro"/>
</dbReference>
<name>A0A1I5FKR7_9RHOB</name>
<accession>A0A1I5FKR7</accession>
<evidence type="ECO:0000313" key="3">
    <source>
        <dbReference type="Proteomes" id="UP000198599"/>
    </source>
</evidence>
<evidence type="ECO:0000259" key="1">
    <source>
        <dbReference type="Pfam" id="PF07475"/>
    </source>
</evidence>